<evidence type="ECO:0000313" key="2">
    <source>
        <dbReference type="EMBL" id="GFA41928.1"/>
    </source>
</evidence>
<proteinExistence type="predicted"/>
<dbReference type="GO" id="GO:0051087">
    <property type="term" value="F:protein-folding chaperone binding"/>
    <property type="evidence" value="ECO:0007669"/>
    <property type="project" value="InterPro"/>
</dbReference>
<protein>
    <submittedName>
        <fullName evidence="2">BAG family molecular chaperone regulator 4-like</fullName>
    </submittedName>
</protein>
<dbReference type="PANTHER" id="PTHR12329:SF16">
    <property type="entry name" value="BAG FAMILY MOLECULAR CHAPERONE REGULATOR 1"/>
    <property type="match status" value="1"/>
</dbReference>
<feature type="region of interest" description="Disordered" evidence="1">
    <location>
        <begin position="1"/>
        <end position="23"/>
    </location>
</feature>
<reference evidence="2" key="1">
    <citation type="journal article" date="2019" name="Sci. Rep.">
        <title>Draft genome of Tanacetum cinerariifolium, the natural source of mosquito coil.</title>
        <authorList>
            <person name="Yamashiro T."/>
            <person name="Shiraishi A."/>
            <person name="Satake H."/>
            <person name="Nakayama K."/>
        </authorList>
    </citation>
    <scope>NUCLEOTIDE SEQUENCE</scope>
</reference>
<dbReference type="PANTHER" id="PTHR12329">
    <property type="entry name" value="BCL2-ASSOCIATED ATHANOGENE"/>
    <property type="match status" value="1"/>
</dbReference>
<organism evidence="2">
    <name type="scientific">Tanacetum cinerariifolium</name>
    <name type="common">Dalmatian daisy</name>
    <name type="synonym">Chrysanthemum cinerariifolium</name>
    <dbReference type="NCBI Taxonomy" id="118510"/>
    <lineage>
        <taxon>Eukaryota</taxon>
        <taxon>Viridiplantae</taxon>
        <taxon>Streptophyta</taxon>
        <taxon>Embryophyta</taxon>
        <taxon>Tracheophyta</taxon>
        <taxon>Spermatophyta</taxon>
        <taxon>Magnoliopsida</taxon>
        <taxon>eudicotyledons</taxon>
        <taxon>Gunneridae</taxon>
        <taxon>Pentapetalae</taxon>
        <taxon>asterids</taxon>
        <taxon>campanulids</taxon>
        <taxon>Asterales</taxon>
        <taxon>Asteraceae</taxon>
        <taxon>Asteroideae</taxon>
        <taxon>Anthemideae</taxon>
        <taxon>Anthemidinae</taxon>
        <taxon>Tanacetum</taxon>
    </lineage>
</organism>
<feature type="non-terminal residue" evidence="2">
    <location>
        <position position="134"/>
    </location>
</feature>
<dbReference type="GO" id="GO:0050821">
    <property type="term" value="P:protein stabilization"/>
    <property type="evidence" value="ECO:0007669"/>
    <property type="project" value="TreeGrafter"/>
</dbReference>
<dbReference type="Gene3D" id="3.10.20.90">
    <property type="entry name" value="Phosphatidylinositol 3-kinase Catalytic Subunit, Chain A, domain 1"/>
    <property type="match status" value="1"/>
</dbReference>
<comment type="caution">
    <text evidence="2">The sequence shown here is derived from an EMBL/GenBank/DDBJ whole genome shotgun (WGS) entry which is preliminary data.</text>
</comment>
<dbReference type="EMBL" id="BKCJ010420706">
    <property type="protein sequence ID" value="GFA41928.1"/>
    <property type="molecule type" value="Genomic_DNA"/>
</dbReference>
<evidence type="ECO:0000256" key="1">
    <source>
        <dbReference type="SAM" id="MobiDB-lite"/>
    </source>
</evidence>
<sequence>MPREALRAEVQAAKTESGEQHGDLKNILARETSLKAPDQRLLFKRKGKGDDERLDIAGVKDMSKVIFMEDPASKERKLFDKSESRDNVKAYVAVLNARTEHHIDGMRSITVSHGGLPKLNLWFVHLIGAVENSH</sequence>
<dbReference type="GO" id="GO:0000774">
    <property type="term" value="F:adenyl-nucleotide exchange factor activity"/>
    <property type="evidence" value="ECO:0007669"/>
    <property type="project" value="TreeGrafter"/>
</dbReference>
<gene>
    <name evidence="2" type="ORF">Tci_613900</name>
</gene>
<accession>A0A699JLJ8</accession>
<dbReference type="GO" id="GO:0005737">
    <property type="term" value="C:cytoplasm"/>
    <property type="evidence" value="ECO:0007669"/>
    <property type="project" value="TreeGrafter"/>
</dbReference>
<name>A0A699JLJ8_TANCI</name>
<dbReference type="SUPFAM" id="SSF54236">
    <property type="entry name" value="Ubiquitin-like"/>
    <property type="match status" value="1"/>
</dbReference>
<dbReference type="InterPro" id="IPR039773">
    <property type="entry name" value="BAG_chaperone_regulator"/>
</dbReference>
<dbReference type="InterPro" id="IPR029071">
    <property type="entry name" value="Ubiquitin-like_domsf"/>
</dbReference>
<dbReference type="AlphaFoldDB" id="A0A699JLJ8"/>